<evidence type="ECO:0000256" key="1">
    <source>
        <dbReference type="SAM" id="MobiDB-lite"/>
    </source>
</evidence>
<accession>A0A371HR31</accession>
<feature type="region of interest" description="Disordered" evidence="1">
    <location>
        <begin position="1"/>
        <end position="32"/>
    </location>
</feature>
<comment type="caution">
    <text evidence="2">The sequence shown here is derived from an EMBL/GenBank/DDBJ whole genome shotgun (WGS) entry which is preliminary data.</text>
</comment>
<evidence type="ECO:0000313" key="2">
    <source>
        <dbReference type="EMBL" id="RDY05243.1"/>
    </source>
</evidence>
<organism evidence="2 3">
    <name type="scientific">Mucuna pruriens</name>
    <name type="common">Velvet bean</name>
    <name type="synonym">Dolichos pruriens</name>
    <dbReference type="NCBI Taxonomy" id="157652"/>
    <lineage>
        <taxon>Eukaryota</taxon>
        <taxon>Viridiplantae</taxon>
        <taxon>Streptophyta</taxon>
        <taxon>Embryophyta</taxon>
        <taxon>Tracheophyta</taxon>
        <taxon>Spermatophyta</taxon>
        <taxon>Magnoliopsida</taxon>
        <taxon>eudicotyledons</taxon>
        <taxon>Gunneridae</taxon>
        <taxon>Pentapetalae</taxon>
        <taxon>rosids</taxon>
        <taxon>fabids</taxon>
        <taxon>Fabales</taxon>
        <taxon>Fabaceae</taxon>
        <taxon>Papilionoideae</taxon>
        <taxon>50 kb inversion clade</taxon>
        <taxon>NPAAA clade</taxon>
        <taxon>indigoferoid/millettioid clade</taxon>
        <taxon>Phaseoleae</taxon>
        <taxon>Mucuna</taxon>
    </lineage>
</organism>
<sequence>MRWKDRGNTSQGERHEEEPCNEQRGRNDISPHRLYVEEHRRAPMDLLKCHIPLFDEARDVEAYLDWEIKGD</sequence>
<dbReference type="Proteomes" id="UP000257109">
    <property type="component" value="Unassembled WGS sequence"/>
</dbReference>
<protein>
    <submittedName>
        <fullName evidence="2">Uncharacterized protein</fullName>
    </submittedName>
</protein>
<feature type="non-terminal residue" evidence="2">
    <location>
        <position position="1"/>
    </location>
</feature>
<keyword evidence="3" id="KW-1185">Reference proteome</keyword>
<dbReference type="AlphaFoldDB" id="A0A371HR31"/>
<gene>
    <name evidence="2" type="ORF">CR513_10948</name>
</gene>
<name>A0A371HR31_MUCPR</name>
<proteinExistence type="predicted"/>
<reference evidence="2" key="1">
    <citation type="submission" date="2018-05" db="EMBL/GenBank/DDBJ databases">
        <title>Draft genome of Mucuna pruriens seed.</title>
        <authorList>
            <person name="Nnadi N.E."/>
            <person name="Vos R."/>
            <person name="Hasami M.H."/>
            <person name="Devisetty U.K."/>
            <person name="Aguiy J.C."/>
        </authorList>
    </citation>
    <scope>NUCLEOTIDE SEQUENCE [LARGE SCALE GENOMIC DNA]</scope>
    <source>
        <strain evidence="2">JCA_2017</strain>
    </source>
</reference>
<dbReference type="EMBL" id="QJKJ01001922">
    <property type="protein sequence ID" value="RDY05243.1"/>
    <property type="molecule type" value="Genomic_DNA"/>
</dbReference>
<evidence type="ECO:0000313" key="3">
    <source>
        <dbReference type="Proteomes" id="UP000257109"/>
    </source>
</evidence>